<accession>L8GJ13</accession>
<sequence length="441" mass="49830">MEPTHDLPPLEAEPAQSRGGTIIRVKRKRNEQPLDALVIVGMMPPSKRAAFDALSAAFATLSTKATTGAPAQPASAEQAAQPTRRLYRLAHTVKSTKEAETKTALDRIEDIKQKRKRTIEVSKEEKSKQVVQQKHEQTRTARLKVVERHRTKAGTIVDVAVERESGTETATKMPPPVYIKPAAKAVTTRKLPSARRQGARFTPNLAAAKTQEQVHESELRKKQQASPFAEISDETTFSQYLPMVKSYLAEIKGKEKLDDDDEYEYDLYYFDDTADKAELDRDYGVYVITLFFVYDKPPVARARSLGVSLTSIINRVHIESFDEELVAGNEYDESEEEYDSEDSNDENNPNYEYPEESEPDSDGEEEGVSDLSSDDEESLVTMHWRQLQREEYSKFDESMGDLEDGGDDDALDDDDDDNGAVPPPMIQPDFAFFQNWRAMRK</sequence>
<evidence type="ECO:0000256" key="1">
    <source>
        <dbReference type="SAM" id="MobiDB-lite"/>
    </source>
</evidence>
<dbReference type="OrthoDB" id="6255506at2759"/>
<dbReference type="GeneID" id="14913510"/>
<feature type="region of interest" description="Disordered" evidence="1">
    <location>
        <begin position="1"/>
        <end position="20"/>
    </location>
</feature>
<feature type="compositionally biased region" description="Acidic residues" evidence="1">
    <location>
        <begin position="330"/>
        <end position="345"/>
    </location>
</feature>
<feature type="region of interest" description="Disordered" evidence="1">
    <location>
        <begin position="330"/>
        <end position="432"/>
    </location>
</feature>
<feature type="compositionally biased region" description="Acidic residues" evidence="1">
    <location>
        <begin position="398"/>
        <end position="418"/>
    </location>
</feature>
<feature type="compositionally biased region" description="Acidic residues" evidence="1">
    <location>
        <begin position="353"/>
        <end position="378"/>
    </location>
</feature>
<dbReference type="InterPro" id="IPR040218">
    <property type="entry name" value="SLC7A6OS"/>
</dbReference>
<feature type="compositionally biased region" description="Basic and acidic residues" evidence="1">
    <location>
        <begin position="387"/>
        <end position="397"/>
    </location>
</feature>
<evidence type="ECO:0000313" key="3">
    <source>
        <dbReference type="Proteomes" id="UP000011083"/>
    </source>
</evidence>
<dbReference type="EMBL" id="KB008103">
    <property type="protein sequence ID" value="ELR12743.1"/>
    <property type="molecule type" value="Genomic_DNA"/>
</dbReference>
<protein>
    <recommendedName>
        <fullName evidence="4">RNA polymerase II nuclear localization protein SLC7A6OS</fullName>
    </recommendedName>
</protein>
<reference evidence="2 3" key="1">
    <citation type="journal article" date="2013" name="Genome Biol.">
        <title>Genome of Acanthamoeba castellanii highlights extensive lateral gene transfer and early evolution of tyrosine kinase signaling.</title>
        <authorList>
            <person name="Clarke M."/>
            <person name="Lohan A.J."/>
            <person name="Liu B."/>
            <person name="Lagkouvardos I."/>
            <person name="Roy S."/>
            <person name="Zafar N."/>
            <person name="Bertelli C."/>
            <person name="Schilde C."/>
            <person name="Kianianmomeni A."/>
            <person name="Burglin T.R."/>
            <person name="Frech C."/>
            <person name="Turcotte B."/>
            <person name="Kopec K.O."/>
            <person name="Synnott J.M."/>
            <person name="Choo C."/>
            <person name="Paponov I."/>
            <person name="Finkler A."/>
            <person name="Soon Heng Tan C."/>
            <person name="Hutchins A.P."/>
            <person name="Weinmeier T."/>
            <person name="Rattei T."/>
            <person name="Chu J.S."/>
            <person name="Gimenez G."/>
            <person name="Irimia M."/>
            <person name="Rigden D.J."/>
            <person name="Fitzpatrick D.A."/>
            <person name="Lorenzo-Morales J."/>
            <person name="Bateman A."/>
            <person name="Chiu C.H."/>
            <person name="Tang P."/>
            <person name="Hegemann P."/>
            <person name="Fromm H."/>
            <person name="Raoult D."/>
            <person name="Greub G."/>
            <person name="Miranda-Saavedra D."/>
            <person name="Chen N."/>
            <person name="Nash P."/>
            <person name="Ginger M.L."/>
            <person name="Horn M."/>
            <person name="Schaap P."/>
            <person name="Caler L."/>
            <person name="Loftus B."/>
        </authorList>
    </citation>
    <scope>NUCLEOTIDE SEQUENCE [LARGE SCALE GENOMIC DNA]</scope>
    <source>
        <strain evidence="2 3">Neff</strain>
    </source>
</reference>
<dbReference type="PANTHER" id="PTHR31196">
    <property type="entry name" value="RNA POLYMERASE II NUCLEAR LOCALIZATION PROTEIN SLC7A6OS-RELATED"/>
    <property type="match status" value="1"/>
</dbReference>
<gene>
    <name evidence="2" type="ORF">ACA1_092770</name>
</gene>
<dbReference type="OMA" id="YEYPEES"/>
<proteinExistence type="predicted"/>
<evidence type="ECO:0008006" key="4">
    <source>
        <dbReference type="Google" id="ProtNLM"/>
    </source>
</evidence>
<dbReference type="KEGG" id="acan:ACA1_092770"/>
<dbReference type="GO" id="GO:0032502">
    <property type="term" value="P:developmental process"/>
    <property type="evidence" value="ECO:0007669"/>
    <property type="project" value="TreeGrafter"/>
</dbReference>
<dbReference type="PANTHER" id="PTHR31196:SF2">
    <property type="entry name" value="RNA POLYMERASE II NUCLEAR LOCALIZATION PROTEIN SLC7A6OS-RELATED"/>
    <property type="match status" value="1"/>
</dbReference>
<dbReference type="AlphaFoldDB" id="L8GJ13"/>
<name>L8GJ13_ACACF</name>
<dbReference type="VEuPathDB" id="AmoebaDB:ACA1_092770"/>
<keyword evidence="3" id="KW-1185">Reference proteome</keyword>
<organism evidence="2 3">
    <name type="scientific">Acanthamoeba castellanii (strain ATCC 30010 / Neff)</name>
    <dbReference type="NCBI Taxonomy" id="1257118"/>
    <lineage>
        <taxon>Eukaryota</taxon>
        <taxon>Amoebozoa</taxon>
        <taxon>Discosea</taxon>
        <taxon>Longamoebia</taxon>
        <taxon>Centramoebida</taxon>
        <taxon>Acanthamoebidae</taxon>
        <taxon>Acanthamoeba</taxon>
    </lineage>
</organism>
<dbReference type="Proteomes" id="UP000011083">
    <property type="component" value="Unassembled WGS sequence"/>
</dbReference>
<dbReference type="RefSeq" id="XP_004334756.1">
    <property type="nucleotide sequence ID" value="XM_004334708.1"/>
</dbReference>
<evidence type="ECO:0000313" key="2">
    <source>
        <dbReference type="EMBL" id="ELR12743.1"/>
    </source>
</evidence>